<proteinExistence type="predicted"/>
<feature type="non-terminal residue" evidence="2">
    <location>
        <position position="139"/>
    </location>
</feature>
<feature type="compositionally biased region" description="Polar residues" evidence="1">
    <location>
        <begin position="1"/>
        <end position="24"/>
    </location>
</feature>
<organism evidence="2">
    <name type="scientific">uncultured Sphingomonas sp</name>
    <dbReference type="NCBI Taxonomy" id="158754"/>
    <lineage>
        <taxon>Bacteria</taxon>
        <taxon>Pseudomonadati</taxon>
        <taxon>Pseudomonadota</taxon>
        <taxon>Alphaproteobacteria</taxon>
        <taxon>Sphingomonadales</taxon>
        <taxon>Sphingomonadaceae</taxon>
        <taxon>Sphingomonas</taxon>
        <taxon>environmental samples</taxon>
    </lineage>
</organism>
<evidence type="ECO:0000256" key="1">
    <source>
        <dbReference type="SAM" id="MobiDB-lite"/>
    </source>
</evidence>
<accession>A0A6J4SCL7</accession>
<sequence>CAPSLPQHSSSQPWLAAPSTTLSRGSAPCAGSRRSTVILPARRPGRRRAACLPTARRTWSWSTIGRSCSATDPTGCGAPIPLAAAVAWAGPAPLWSPAASVARACAAARSQRSWTPRTASRWAAAPSATSCRLKGRAAP</sequence>
<dbReference type="AlphaFoldDB" id="A0A6J4SCL7"/>
<name>A0A6J4SCL7_9SPHN</name>
<evidence type="ECO:0000313" key="2">
    <source>
        <dbReference type="EMBL" id="CAA9488290.1"/>
    </source>
</evidence>
<protein>
    <submittedName>
        <fullName evidence="2">Uncharacterized protein</fullName>
    </submittedName>
</protein>
<dbReference type="EMBL" id="CADCVZ010000001">
    <property type="protein sequence ID" value="CAA9488290.1"/>
    <property type="molecule type" value="Genomic_DNA"/>
</dbReference>
<feature type="non-terminal residue" evidence="2">
    <location>
        <position position="1"/>
    </location>
</feature>
<gene>
    <name evidence="2" type="ORF">AVDCRST_MAG09-674</name>
</gene>
<reference evidence="2" key="1">
    <citation type="submission" date="2020-02" db="EMBL/GenBank/DDBJ databases">
        <authorList>
            <person name="Meier V. D."/>
        </authorList>
    </citation>
    <scope>NUCLEOTIDE SEQUENCE</scope>
    <source>
        <strain evidence="2">AVDCRST_MAG09</strain>
    </source>
</reference>
<feature type="region of interest" description="Disordered" evidence="1">
    <location>
        <begin position="1"/>
        <end position="37"/>
    </location>
</feature>